<accession>A0A3T1D2W0</accession>
<dbReference type="KEGG" id="cohn:KCTCHS21_17800"/>
<evidence type="ECO:0000313" key="2">
    <source>
        <dbReference type="Proteomes" id="UP000289856"/>
    </source>
</evidence>
<dbReference type="EMBL" id="AP019400">
    <property type="protein sequence ID" value="BBI32381.1"/>
    <property type="molecule type" value="Genomic_DNA"/>
</dbReference>
<keyword evidence="2" id="KW-1185">Reference proteome</keyword>
<evidence type="ECO:0000313" key="1">
    <source>
        <dbReference type="EMBL" id="BBI32381.1"/>
    </source>
</evidence>
<protein>
    <submittedName>
        <fullName evidence="1">Uncharacterized protein</fullName>
    </submittedName>
</protein>
<dbReference type="Proteomes" id="UP000289856">
    <property type="component" value="Chromosome"/>
</dbReference>
<proteinExistence type="predicted"/>
<sequence>MFDPTNALNGHIALLTMVKGVEGDMVGVKGLMRSVMKGAGQLIYAELEASRKRMSENRMWVQAEPVGDRCYSYALNGRREQIEISQSDLNLHVGMALKNIEQQLDKAKAQAK</sequence>
<dbReference type="RefSeq" id="WP_130606867.1">
    <property type="nucleotide sequence ID" value="NZ_AP019400.1"/>
</dbReference>
<reference evidence="1 2" key="1">
    <citation type="submission" date="2019-01" db="EMBL/GenBank/DDBJ databases">
        <title>Complete genome sequence of Cohnella hallensis HS21 isolated from Korean fir (Abies koreana) rhizospheric soil.</title>
        <authorList>
            <person name="Jiang L."/>
            <person name="Kang S.W."/>
            <person name="Kim S."/>
            <person name="Jung J."/>
            <person name="Kim C.Y."/>
            <person name="Kim D.H."/>
            <person name="Kim S.W."/>
            <person name="Lee J."/>
        </authorList>
    </citation>
    <scope>NUCLEOTIDE SEQUENCE [LARGE SCALE GENOMIC DNA]</scope>
    <source>
        <strain evidence="1 2">HS21</strain>
    </source>
</reference>
<gene>
    <name evidence="1" type="ORF">KCTCHS21_17800</name>
</gene>
<name>A0A3T1D2W0_9BACL</name>
<organism evidence="1 2">
    <name type="scientific">Cohnella abietis</name>
    <dbReference type="NCBI Taxonomy" id="2507935"/>
    <lineage>
        <taxon>Bacteria</taxon>
        <taxon>Bacillati</taxon>
        <taxon>Bacillota</taxon>
        <taxon>Bacilli</taxon>
        <taxon>Bacillales</taxon>
        <taxon>Paenibacillaceae</taxon>
        <taxon>Cohnella</taxon>
    </lineage>
</organism>
<dbReference type="AlphaFoldDB" id="A0A3T1D2W0"/>